<reference evidence="1" key="1">
    <citation type="submission" date="2021-12" db="EMBL/GenBank/DDBJ databases">
        <authorList>
            <person name="Rodrigo-Torres L."/>
            <person name="Arahal R. D."/>
            <person name="Lucena T."/>
        </authorList>
    </citation>
    <scope>NUCLEOTIDE SEQUENCE</scope>
    <source>
        <strain evidence="1">CECT 8267</strain>
    </source>
</reference>
<dbReference type="Proteomes" id="UP000838100">
    <property type="component" value="Unassembled WGS sequence"/>
</dbReference>
<dbReference type="RefSeq" id="WP_237444680.1">
    <property type="nucleotide sequence ID" value="NZ_CAKLPX010000002.1"/>
</dbReference>
<evidence type="ECO:0000313" key="1">
    <source>
        <dbReference type="EMBL" id="CAH0991981.1"/>
    </source>
</evidence>
<name>A0ABM9AGV5_9GAMM</name>
<keyword evidence="2" id="KW-1185">Reference proteome</keyword>
<dbReference type="EMBL" id="CAKLPX010000002">
    <property type="protein sequence ID" value="CAH0991981.1"/>
    <property type="molecule type" value="Genomic_DNA"/>
</dbReference>
<proteinExistence type="predicted"/>
<accession>A0ABM9AGV5</accession>
<protein>
    <submittedName>
        <fullName evidence="1">Uncharacterized protein</fullName>
    </submittedName>
</protein>
<comment type="caution">
    <text evidence="1">The sequence shown here is derived from an EMBL/GenBank/DDBJ whole genome shotgun (WGS) entry which is preliminary data.</text>
</comment>
<gene>
    <name evidence="1" type="ORF">SIN8267_02096</name>
</gene>
<sequence>MNVNTRMLSHSPRVKLFKPVTPIQLEKILANNCEGFGCSFEGERYFYPKLHHNYAEQIARNSYGSRFGAGYVVEFEVDADYISRFPIQSIGYDEQREYCVDINRLPELNQHICGKIEITTCNTPQSPAITMVS</sequence>
<organism evidence="1 2">
    <name type="scientific">Sinobacterium norvegicum</name>
    <dbReference type="NCBI Taxonomy" id="1641715"/>
    <lineage>
        <taxon>Bacteria</taxon>
        <taxon>Pseudomonadati</taxon>
        <taxon>Pseudomonadota</taxon>
        <taxon>Gammaproteobacteria</taxon>
        <taxon>Cellvibrionales</taxon>
        <taxon>Spongiibacteraceae</taxon>
        <taxon>Sinobacterium</taxon>
    </lineage>
</organism>
<evidence type="ECO:0000313" key="2">
    <source>
        <dbReference type="Proteomes" id="UP000838100"/>
    </source>
</evidence>